<dbReference type="SUPFAM" id="SSF48452">
    <property type="entry name" value="TPR-like"/>
    <property type="match status" value="1"/>
</dbReference>
<evidence type="ECO:0000259" key="4">
    <source>
        <dbReference type="Pfam" id="PF22890"/>
    </source>
</evidence>
<dbReference type="InterPro" id="IPR039856">
    <property type="entry name" value="EMC2-like"/>
</dbReference>
<keyword evidence="3" id="KW-0256">Endoplasmic reticulum</keyword>
<name>A0A3N4HZ74_ASCIM</name>
<proteinExistence type="inferred from homology"/>
<feature type="domain" description="EMC2 TPR-like" evidence="4">
    <location>
        <begin position="94"/>
        <end position="197"/>
    </location>
</feature>
<evidence type="ECO:0000313" key="5">
    <source>
        <dbReference type="EMBL" id="RPA77241.1"/>
    </source>
</evidence>
<evidence type="ECO:0000256" key="3">
    <source>
        <dbReference type="RuleBase" id="RU367091"/>
    </source>
</evidence>
<keyword evidence="6" id="KW-1185">Reference proteome</keyword>
<evidence type="ECO:0000256" key="1">
    <source>
        <dbReference type="ARBA" id="ARBA00022737"/>
    </source>
</evidence>
<dbReference type="Pfam" id="PF22890">
    <property type="entry name" value="TPR_EMC2"/>
    <property type="match status" value="1"/>
</dbReference>
<evidence type="ECO:0000256" key="2">
    <source>
        <dbReference type="ARBA" id="ARBA00022803"/>
    </source>
</evidence>
<dbReference type="Gene3D" id="1.25.40.10">
    <property type="entry name" value="Tetratricopeptide repeat domain"/>
    <property type="match status" value="1"/>
</dbReference>
<protein>
    <recommendedName>
        <fullName evidence="3">ER membrane protein complex subunit 2</fullName>
    </recommendedName>
</protein>
<dbReference type="OrthoDB" id="124397at2759"/>
<gene>
    <name evidence="5" type="ORF">BJ508DRAFT_228915</name>
</gene>
<evidence type="ECO:0000313" key="6">
    <source>
        <dbReference type="Proteomes" id="UP000275078"/>
    </source>
</evidence>
<comment type="function">
    <text evidence="3">Part of the endoplasmic reticulum membrane protein complex (EMC) that enables the energy-independent insertion into endoplasmic reticulum membranes of newly synthesized membrane proteins.</text>
</comment>
<comment type="similarity">
    <text evidence="3">Belongs to the EMC2 family.</text>
</comment>
<dbReference type="STRING" id="1160509.A0A3N4HZ74"/>
<sequence>MAPQPSPETLLALPPTPENTLYLTTLAPSYLSSSAASRDTYSNWALHETLFYACIRGGDDRTASLALQRLSDRFGSDDDRVAGMRGVLSEVAATTTTELEEVLRGYDEVLEKDPTKLPIAKRRITLLITLSRHSEAILSLVKLLTSFPTDTESWGQLSALYFQAQLYEKALFCLEEIVLMIPNAYNIFARMAEISYKHAQHEYSGFATPAVVKALRDSVRYYSRSLELCDGYLRAFYGLKVVTRAVLGGEFGDVWSGEKKKRSVVPGGEEEVVMQGRKVLEGLEALATRKLGEIVGHTKAGTKGWQGYDLAEVAAAEELLGGEEQRVVR</sequence>
<organism evidence="5 6">
    <name type="scientific">Ascobolus immersus RN42</name>
    <dbReference type="NCBI Taxonomy" id="1160509"/>
    <lineage>
        <taxon>Eukaryota</taxon>
        <taxon>Fungi</taxon>
        <taxon>Dikarya</taxon>
        <taxon>Ascomycota</taxon>
        <taxon>Pezizomycotina</taxon>
        <taxon>Pezizomycetes</taxon>
        <taxon>Pezizales</taxon>
        <taxon>Ascobolaceae</taxon>
        <taxon>Ascobolus</taxon>
    </lineage>
</organism>
<dbReference type="AlphaFoldDB" id="A0A3N4HZ74"/>
<comment type="subunit">
    <text evidence="3">Component of the ER membrane protein complex (EMC).</text>
</comment>
<dbReference type="Proteomes" id="UP000275078">
    <property type="component" value="Unassembled WGS sequence"/>
</dbReference>
<dbReference type="InterPro" id="IPR011990">
    <property type="entry name" value="TPR-like_helical_dom_sf"/>
</dbReference>
<keyword evidence="2" id="KW-0802">TPR repeat</keyword>
<dbReference type="GO" id="GO:0072546">
    <property type="term" value="C:EMC complex"/>
    <property type="evidence" value="ECO:0007669"/>
    <property type="project" value="UniProtKB-UniRule"/>
</dbReference>
<dbReference type="EMBL" id="ML119729">
    <property type="protein sequence ID" value="RPA77241.1"/>
    <property type="molecule type" value="Genomic_DNA"/>
</dbReference>
<keyword evidence="1" id="KW-0677">Repeat</keyword>
<comment type="subcellular location">
    <subcellularLocation>
        <location evidence="3">Endoplasmic reticulum membrane</location>
        <topology evidence="3">Peripheral membrane protein</topology>
        <orientation evidence="3">Cytoplasmic side</orientation>
    </subcellularLocation>
</comment>
<keyword evidence="3" id="KW-0472">Membrane</keyword>
<accession>A0A3N4HZ74</accession>
<reference evidence="5 6" key="1">
    <citation type="journal article" date="2018" name="Nat. Ecol. Evol.">
        <title>Pezizomycetes genomes reveal the molecular basis of ectomycorrhizal truffle lifestyle.</title>
        <authorList>
            <person name="Murat C."/>
            <person name="Payen T."/>
            <person name="Noel B."/>
            <person name="Kuo A."/>
            <person name="Morin E."/>
            <person name="Chen J."/>
            <person name="Kohler A."/>
            <person name="Krizsan K."/>
            <person name="Balestrini R."/>
            <person name="Da Silva C."/>
            <person name="Montanini B."/>
            <person name="Hainaut M."/>
            <person name="Levati E."/>
            <person name="Barry K.W."/>
            <person name="Belfiori B."/>
            <person name="Cichocki N."/>
            <person name="Clum A."/>
            <person name="Dockter R.B."/>
            <person name="Fauchery L."/>
            <person name="Guy J."/>
            <person name="Iotti M."/>
            <person name="Le Tacon F."/>
            <person name="Lindquist E.A."/>
            <person name="Lipzen A."/>
            <person name="Malagnac F."/>
            <person name="Mello A."/>
            <person name="Molinier V."/>
            <person name="Miyauchi S."/>
            <person name="Poulain J."/>
            <person name="Riccioni C."/>
            <person name="Rubini A."/>
            <person name="Sitrit Y."/>
            <person name="Splivallo R."/>
            <person name="Traeger S."/>
            <person name="Wang M."/>
            <person name="Zifcakova L."/>
            <person name="Wipf D."/>
            <person name="Zambonelli A."/>
            <person name="Paolocci F."/>
            <person name="Nowrousian M."/>
            <person name="Ottonello S."/>
            <person name="Baldrian P."/>
            <person name="Spatafora J.W."/>
            <person name="Henrissat B."/>
            <person name="Nagy L.G."/>
            <person name="Aury J.M."/>
            <person name="Wincker P."/>
            <person name="Grigoriev I.V."/>
            <person name="Bonfante P."/>
            <person name="Martin F.M."/>
        </authorList>
    </citation>
    <scope>NUCLEOTIDE SEQUENCE [LARGE SCALE GENOMIC DNA]</scope>
    <source>
        <strain evidence="5 6">RN42</strain>
    </source>
</reference>
<dbReference type="PANTHER" id="PTHR12760">
    <property type="entry name" value="TETRATRICOPEPTIDE REPEAT PROTEIN"/>
    <property type="match status" value="1"/>
</dbReference>
<dbReference type="InterPro" id="IPR055217">
    <property type="entry name" value="TPR_EMC2"/>
</dbReference>